<proteinExistence type="predicted"/>
<dbReference type="Proteomes" id="UP001465755">
    <property type="component" value="Unassembled WGS sequence"/>
</dbReference>
<keyword evidence="2" id="KW-1185">Reference proteome</keyword>
<name>A0AAW1NNT6_9CHLO</name>
<evidence type="ECO:0000313" key="2">
    <source>
        <dbReference type="Proteomes" id="UP001465755"/>
    </source>
</evidence>
<protein>
    <submittedName>
        <fullName evidence="1">Uncharacterized protein</fullName>
    </submittedName>
</protein>
<accession>A0AAW1NNT6</accession>
<evidence type="ECO:0000313" key="1">
    <source>
        <dbReference type="EMBL" id="KAK9791585.1"/>
    </source>
</evidence>
<dbReference type="EMBL" id="JALJOQ010000175">
    <property type="protein sequence ID" value="KAK9791585.1"/>
    <property type="molecule type" value="Genomic_DNA"/>
</dbReference>
<dbReference type="AlphaFoldDB" id="A0AAW1NNT6"/>
<sequence length="216" mass="23104">MKGLGMGVGVGVGMGVGVGVNGGVQQSAPAVTRRVLTRRGANQPGAEALAEANEAAVSGRQFLSSNDEERINRLLLLQESQGWDKPDNYLWDSESRAVMSEEEDGHSTLLKFSEFLEESCKIKPPAFNLLQSTGPLATQRASIIIQLSSFSDRVPPIPPAVAVYGGAIHLRGWAYKPARGRVTMQIYFDAQSIKAAGDRISALTAADWTVPVPVVN</sequence>
<reference evidence="1 2" key="1">
    <citation type="journal article" date="2024" name="Nat. Commun.">
        <title>Phylogenomics reveals the evolutionary origins of lichenization in chlorophyte algae.</title>
        <authorList>
            <person name="Puginier C."/>
            <person name="Libourel C."/>
            <person name="Otte J."/>
            <person name="Skaloud P."/>
            <person name="Haon M."/>
            <person name="Grisel S."/>
            <person name="Petersen M."/>
            <person name="Berrin J.G."/>
            <person name="Delaux P.M."/>
            <person name="Dal Grande F."/>
            <person name="Keller J."/>
        </authorList>
    </citation>
    <scope>NUCLEOTIDE SEQUENCE [LARGE SCALE GENOMIC DNA]</scope>
    <source>
        <strain evidence="1 2">SAG 2036</strain>
    </source>
</reference>
<organism evidence="1 2">
    <name type="scientific">Symbiochloris irregularis</name>
    <dbReference type="NCBI Taxonomy" id="706552"/>
    <lineage>
        <taxon>Eukaryota</taxon>
        <taxon>Viridiplantae</taxon>
        <taxon>Chlorophyta</taxon>
        <taxon>core chlorophytes</taxon>
        <taxon>Trebouxiophyceae</taxon>
        <taxon>Trebouxiales</taxon>
        <taxon>Trebouxiaceae</taxon>
        <taxon>Symbiochloris</taxon>
    </lineage>
</organism>
<gene>
    <name evidence="1" type="ORF">WJX73_004324</name>
</gene>
<comment type="caution">
    <text evidence="1">The sequence shown here is derived from an EMBL/GenBank/DDBJ whole genome shotgun (WGS) entry which is preliminary data.</text>
</comment>